<protein>
    <recommendedName>
        <fullName evidence="3">Glycosyl hydrolases family 43</fullName>
    </recommendedName>
</protein>
<evidence type="ECO:0000313" key="2">
    <source>
        <dbReference type="Proteomes" id="UP001348817"/>
    </source>
</evidence>
<keyword evidence="2" id="KW-1185">Reference proteome</keyword>
<accession>A0AAU9D3M3</accession>
<evidence type="ECO:0000313" key="1">
    <source>
        <dbReference type="EMBL" id="BDD12157.1"/>
    </source>
</evidence>
<dbReference type="AlphaFoldDB" id="A0AAU9D3M3"/>
<gene>
    <name evidence="1" type="ORF">FUAX_45890</name>
</gene>
<dbReference type="KEGG" id="fax:FUAX_45890"/>
<proteinExistence type="predicted"/>
<dbReference type="EMBL" id="AP025317">
    <property type="protein sequence ID" value="BDD12157.1"/>
    <property type="molecule type" value="Genomic_DNA"/>
</dbReference>
<name>A0AAU9D3M3_9BACT</name>
<organism evidence="1 2">
    <name type="scientific">Fulvitalea axinellae</name>
    <dbReference type="NCBI Taxonomy" id="1182444"/>
    <lineage>
        <taxon>Bacteria</taxon>
        <taxon>Pseudomonadati</taxon>
        <taxon>Bacteroidota</taxon>
        <taxon>Cytophagia</taxon>
        <taxon>Cytophagales</taxon>
        <taxon>Persicobacteraceae</taxon>
        <taxon>Fulvitalea</taxon>
    </lineage>
</organism>
<geneLocation type="plasmid" evidence="1 2">
    <name>pFA3</name>
</geneLocation>
<reference evidence="1 2" key="1">
    <citation type="submission" date="2021-12" db="EMBL/GenBank/DDBJ databases">
        <title>Genome sequencing of bacteria with rrn-lacking chromosome and rrn-plasmid.</title>
        <authorList>
            <person name="Anda M."/>
            <person name="Iwasaki W."/>
        </authorList>
    </citation>
    <scope>NUCLEOTIDE SEQUENCE [LARGE SCALE GENOMIC DNA]</scope>
    <source>
        <strain evidence="1 2">DSM 100852</strain>
        <plasmid evidence="1 2">pFA3</plasmid>
    </source>
</reference>
<keyword evidence="1" id="KW-0614">Plasmid</keyword>
<dbReference type="RefSeq" id="WP_338395511.1">
    <property type="nucleotide sequence ID" value="NZ_AP025317.1"/>
</dbReference>
<dbReference type="Proteomes" id="UP001348817">
    <property type="component" value="Plasmid pFA3"/>
</dbReference>
<evidence type="ECO:0008006" key="3">
    <source>
        <dbReference type="Google" id="ProtNLM"/>
    </source>
</evidence>
<dbReference type="InterPro" id="IPR023296">
    <property type="entry name" value="Glyco_hydro_beta-prop_sf"/>
</dbReference>
<dbReference type="Gene3D" id="2.115.10.20">
    <property type="entry name" value="Glycosyl hydrolase domain, family 43"/>
    <property type="match status" value="2"/>
</dbReference>
<sequence length="328" mass="38266">MLRFFFYSLIATVVWSCSSGAHEGKKATSDKLEKPVIVGEWKHIFNPNDTRSDIDTTWYTNDHCFAKGPDGKWHAYGIIGHKPIDPWKGETKFFHISADKFNQDKWEDHDYALRTKPGVEKVLWAPTIFQEPASDVSHMFYNIGNMQEHARKYTSWGFLCRADSKDMFEWKRHPLNPQFSDPGHARDAFVMKDGGKYYFYYTRAYTEVDRRSSVGLRTSPDLEHWSGPRIVHSQDSLVSTWAGGSESPFVVKRRNIFYLFVCRAHPKGDYNQTHVYWSKDPEDFPLENLVCELPTHASEIIKVSDNEWYISNTGWDKKGLFIARLEWQ</sequence>
<dbReference type="SUPFAM" id="SSF75005">
    <property type="entry name" value="Arabinanase/levansucrase/invertase"/>
    <property type="match status" value="1"/>
</dbReference>